<evidence type="ECO:0000256" key="1">
    <source>
        <dbReference type="SAM" id="MobiDB-lite"/>
    </source>
</evidence>
<keyword evidence="3" id="KW-0732">Signal</keyword>
<feature type="transmembrane region" description="Helical" evidence="2">
    <location>
        <begin position="109"/>
        <end position="129"/>
    </location>
</feature>
<evidence type="ECO:0000256" key="3">
    <source>
        <dbReference type="SAM" id="SignalP"/>
    </source>
</evidence>
<keyword evidence="5" id="KW-1185">Reference proteome</keyword>
<reference evidence="4" key="1">
    <citation type="journal article" date="2014" name="Nucleic Acids Res.">
        <title>The evolutionary dynamics of variant antigen genes in Babesia reveal a history of genomic innovation underlying host-parasite interaction.</title>
        <authorList>
            <person name="Jackson A.P."/>
            <person name="Otto T.D."/>
            <person name="Darby A."/>
            <person name="Ramaprasad A."/>
            <person name="Xia D."/>
            <person name="Echaide I.E."/>
            <person name="Farber M."/>
            <person name="Gahlot S."/>
            <person name="Gamble J."/>
            <person name="Gupta D."/>
            <person name="Gupta Y."/>
            <person name="Jackson L."/>
            <person name="Malandrin L."/>
            <person name="Malas T.B."/>
            <person name="Moussa E."/>
            <person name="Nair M."/>
            <person name="Reid A.J."/>
            <person name="Sanders M."/>
            <person name="Sharma J."/>
            <person name="Tracey A."/>
            <person name="Quail M.A."/>
            <person name="Weir W."/>
            <person name="Wastling J.M."/>
            <person name="Hall N."/>
            <person name="Willadsen P."/>
            <person name="Lingelbach K."/>
            <person name="Shiels B."/>
            <person name="Tait A."/>
            <person name="Berriman M."/>
            <person name="Allred D.R."/>
            <person name="Pain A."/>
        </authorList>
    </citation>
    <scope>NUCLEOTIDE SEQUENCE</scope>
    <source>
        <strain evidence="4">1802A</strain>
    </source>
</reference>
<name>A0AAD9G908_BABDI</name>
<dbReference type="AlphaFoldDB" id="A0AAD9G908"/>
<comment type="caution">
    <text evidence="4">The sequence shown here is derived from an EMBL/GenBank/DDBJ whole genome shotgun (WGS) entry which is preliminary data.</text>
</comment>
<reference evidence="4" key="2">
    <citation type="submission" date="2021-05" db="EMBL/GenBank/DDBJ databases">
        <authorList>
            <person name="Pain A."/>
        </authorList>
    </citation>
    <scope>NUCLEOTIDE SEQUENCE</scope>
    <source>
        <strain evidence="4">1802A</strain>
    </source>
</reference>
<protein>
    <submittedName>
        <fullName evidence="4">Membrane protein</fullName>
    </submittedName>
</protein>
<evidence type="ECO:0000256" key="2">
    <source>
        <dbReference type="SAM" id="Phobius"/>
    </source>
</evidence>
<dbReference type="Proteomes" id="UP001195914">
    <property type="component" value="Unassembled WGS sequence"/>
</dbReference>
<sequence length="166" mass="18641">MVASSIFALCIILSNVVNHSYCRKIHRKPPHQHEIPNAAKDIQMMHVKPTIQPANFSRSQRAAPKSNDKPVDKQEQIHKVQTDELSRGRGTVSFAEGAAYAEIQPKKSLIGACIAFAVYFVGTMIYNYIRKLIEQERVAKAMRDYEQEKEHYIETGETIDIAGAGA</sequence>
<gene>
    <name evidence="4" type="ORF">X943_003376</name>
</gene>
<keyword evidence="2" id="KW-1133">Transmembrane helix</keyword>
<keyword evidence="2" id="KW-0812">Transmembrane</keyword>
<proteinExistence type="predicted"/>
<feature type="chain" id="PRO_5041932731" evidence="3">
    <location>
        <begin position="23"/>
        <end position="166"/>
    </location>
</feature>
<keyword evidence="2" id="KW-0472">Membrane</keyword>
<feature type="compositionally biased region" description="Basic and acidic residues" evidence="1">
    <location>
        <begin position="66"/>
        <end position="79"/>
    </location>
</feature>
<accession>A0AAD9G908</accession>
<feature type="region of interest" description="Disordered" evidence="1">
    <location>
        <begin position="55"/>
        <end position="79"/>
    </location>
</feature>
<dbReference type="EMBL" id="JAHBMH010000067">
    <property type="protein sequence ID" value="KAK1934076.1"/>
    <property type="molecule type" value="Genomic_DNA"/>
</dbReference>
<evidence type="ECO:0000313" key="5">
    <source>
        <dbReference type="Proteomes" id="UP001195914"/>
    </source>
</evidence>
<evidence type="ECO:0000313" key="4">
    <source>
        <dbReference type="EMBL" id="KAK1934076.1"/>
    </source>
</evidence>
<organism evidence="4 5">
    <name type="scientific">Babesia divergens</name>
    <dbReference type="NCBI Taxonomy" id="32595"/>
    <lineage>
        <taxon>Eukaryota</taxon>
        <taxon>Sar</taxon>
        <taxon>Alveolata</taxon>
        <taxon>Apicomplexa</taxon>
        <taxon>Aconoidasida</taxon>
        <taxon>Piroplasmida</taxon>
        <taxon>Babesiidae</taxon>
        <taxon>Babesia</taxon>
    </lineage>
</organism>
<feature type="signal peptide" evidence="3">
    <location>
        <begin position="1"/>
        <end position="22"/>
    </location>
</feature>